<dbReference type="Pfam" id="PF00005">
    <property type="entry name" value="ABC_tran"/>
    <property type="match status" value="1"/>
</dbReference>
<dbReference type="SUPFAM" id="SSF52540">
    <property type="entry name" value="P-loop containing nucleoside triphosphate hydrolases"/>
    <property type="match status" value="1"/>
</dbReference>
<evidence type="ECO:0000256" key="1">
    <source>
        <dbReference type="ARBA" id="ARBA00022448"/>
    </source>
</evidence>
<dbReference type="Proteomes" id="UP000288086">
    <property type="component" value="Unassembled WGS sequence"/>
</dbReference>
<sequence>MRNAAVQIRDLSYSYDDIPVLTDVHLDIFPGDSASIVGPNGGGKTTLIKVILGLVSPNQGTVLVYGNQPEQERTRISYV</sequence>
<dbReference type="InterPro" id="IPR027417">
    <property type="entry name" value="P-loop_NTPase"/>
</dbReference>
<keyword evidence="1" id="KW-0813">Transport</keyword>
<feature type="non-terminal residue" evidence="3">
    <location>
        <position position="79"/>
    </location>
</feature>
<name>A0A3S3RNP2_9BACT</name>
<feature type="domain" description="ABC transporter" evidence="2">
    <location>
        <begin position="21"/>
        <end position="75"/>
    </location>
</feature>
<evidence type="ECO:0000313" key="3">
    <source>
        <dbReference type="EMBL" id="RWX44139.1"/>
    </source>
</evidence>
<reference evidence="3 4" key="1">
    <citation type="submission" date="2017-01" db="EMBL/GenBank/DDBJ databases">
        <title>The cable genome- insights into the physiology and evolution of filamentous bacteria capable of sulfide oxidation via long distance electron transfer.</title>
        <authorList>
            <person name="Schreiber L."/>
            <person name="Bjerg J.T."/>
            <person name="Boggild A."/>
            <person name="Van De Vossenberg J."/>
            <person name="Meysman F."/>
            <person name="Nielsen L.P."/>
            <person name="Schramm A."/>
            <person name="Kjeldsen K.U."/>
        </authorList>
    </citation>
    <scope>NUCLEOTIDE SEQUENCE [LARGE SCALE GENOMIC DNA]</scope>
    <source>
        <strain evidence="3">A1</strain>
    </source>
</reference>
<dbReference type="Gene3D" id="3.40.50.300">
    <property type="entry name" value="P-loop containing nucleotide triphosphate hydrolases"/>
    <property type="match status" value="1"/>
</dbReference>
<dbReference type="GO" id="GO:0005524">
    <property type="term" value="F:ATP binding"/>
    <property type="evidence" value="ECO:0007669"/>
    <property type="project" value="InterPro"/>
</dbReference>
<protein>
    <submittedName>
        <fullName evidence="3">ABC transporter</fullName>
        <ecNumber evidence="3">3.6.3.-</ecNumber>
    </submittedName>
</protein>
<dbReference type="InterPro" id="IPR003439">
    <property type="entry name" value="ABC_transporter-like_ATP-bd"/>
</dbReference>
<evidence type="ECO:0000259" key="2">
    <source>
        <dbReference type="Pfam" id="PF00005"/>
    </source>
</evidence>
<keyword evidence="4" id="KW-1185">Reference proteome</keyword>
<keyword evidence="3" id="KW-0378">Hydrolase</keyword>
<accession>A0A3S3RNP2</accession>
<evidence type="ECO:0000313" key="4">
    <source>
        <dbReference type="Proteomes" id="UP000288086"/>
    </source>
</evidence>
<organism evidence="3 4">
    <name type="scientific">Candidatus Electrothrix communis</name>
    <dbReference type="NCBI Taxonomy" id="1859133"/>
    <lineage>
        <taxon>Bacteria</taxon>
        <taxon>Pseudomonadati</taxon>
        <taxon>Thermodesulfobacteriota</taxon>
        <taxon>Desulfobulbia</taxon>
        <taxon>Desulfobulbales</taxon>
        <taxon>Desulfobulbaceae</taxon>
        <taxon>Candidatus Electrothrix</taxon>
    </lineage>
</organism>
<dbReference type="PANTHER" id="PTHR42734">
    <property type="entry name" value="METAL TRANSPORT SYSTEM ATP-BINDING PROTEIN TM_0124-RELATED"/>
    <property type="match status" value="1"/>
</dbReference>
<proteinExistence type="predicted"/>
<dbReference type="AlphaFoldDB" id="A0A3S3RNP2"/>
<dbReference type="EC" id="3.6.3.-" evidence="3"/>
<dbReference type="InterPro" id="IPR050153">
    <property type="entry name" value="Metal_Ion_Import_ABC"/>
</dbReference>
<dbReference type="EMBL" id="MTKP01000397">
    <property type="protein sequence ID" value="RWX44139.1"/>
    <property type="molecule type" value="Genomic_DNA"/>
</dbReference>
<dbReference type="GO" id="GO:0016887">
    <property type="term" value="F:ATP hydrolysis activity"/>
    <property type="evidence" value="ECO:0007669"/>
    <property type="project" value="InterPro"/>
</dbReference>
<comment type="caution">
    <text evidence="3">The sequence shown here is derived from an EMBL/GenBank/DDBJ whole genome shotgun (WGS) entry which is preliminary data.</text>
</comment>
<gene>
    <name evidence="3" type="ORF">VT98_13971</name>
</gene>